<evidence type="ECO:0000313" key="2">
    <source>
        <dbReference type="EMBL" id="TCD64850.1"/>
    </source>
</evidence>
<feature type="signal peptide" evidence="1">
    <location>
        <begin position="1"/>
        <end position="28"/>
    </location>
</feature>
<name>A0A4R0RAB8_9APHY</name>
<dbReference type="AlphaFoldDB" id="A0A4R0RAB8"/>
<reference evidence="2 3" key="1">
    <citation type="submission" date="2018-11" db="EMBL/GenBank/DDBJ databases">
        <title>Genome assembly of Steccherinum ochraceum LE-BIN_3174, the white-rot fungus of the Steccherinaceae family (The Residual Polyporoid clade, Polyporales, Basidiomycota).</title>
        <authorList>
            <person name="Fedorova T.V."/>
            <person name="Glazunova O.A."/>
            <person name="Landesman E.O."/>
            <person name="Moiseenko K.V."/>
            <person name="Psurtseva N.V."/>
            <person name="Savinova O.S."/>
            <person name="Shakhova N.V."/>
            <person name="Tyazhelova T.V."/>
            <person name="Vasina D.V."/>
        </authorList>
    </citation>
    <scope>NUCLEOTIDE SEQUENCE [LARGE SCALE GENOMIC DNA]</scope>
    <source>
        <strain evidence="2 3">LE-BIN_3174</strain>
    </source>
</reference>
<dbReference type="Proteomes" id="UP000292702">
    <property type="component" value="Unassembled WGS sequence"/>
</dbReference>
<accession>A0A4R0RAB8</accession>
<dbReference type="PROSITE" id="PS51257">
    <property type="entry name" value="PROKAR_LIPOPROTEIN"/>
    <property type="match status" value="1"/>
</dbReference>
<dbReference type="EMBL" id="RWJN01000211">
    <property type="protein sequence ID" value="TCD64850.1"/>
    <property type="molecule type" value="Genomic_DNA"/>
</dbReference>
<keyword evidence="3" id="KW-1185">Reference proteome</keyword>
<evidence type="ECO:0000256" key="1">
    <source>
        <dbReference type="SAM" id="SignalP"/>
    </source>
</evidence>
<comment type="caution">
    <text evidence="2">The sequence shown here is derived from an EMBL/GenBank/DDBJ whole genome shotgun (WGS) entry which is preliminary data.</text>
</comment>
<evidence type="ECO:0000313" key="3">
    <source>
        <dbReference type="Proteomes" id="UP000292702"/>
    </source>
</evidence>
<gene>
    <name evidence="2" type="ORF">EIP91_003554</name>
</gene>
<proteinExistence type="predicted"/>
<feature type="chain" id="PRO_5020291857" evidence="1">
    <location>
        <begin position="29"/>
        <end position="88"/>
    </location>
</feature>
<protein>
    <submittedName>
        <fullName evidence="2">Uncharacterized protein</fullName>
    </submittedName>
</protein>
<organism evidence="2 3">
    <name type="scientific">Steccherinum ochraceum</name>
    <dbReference type="NCBI Taxonomy" id="92696"/>
    <lineage>
        <taxon>Eukaryota</taxon>
        <taxon>Fungi</taxon>
        <taxon>Dikarya</taxon>
        <taxon>Basidiomycota</taxon>
        <taxon>Agaricomycotina</taxon>
        <taxon>Agaricomycetes</taxon>
        <taxon>Polyporales</taxon>
        <taxon>Steccherinaceae</taxon>
        <taxon>Steccherinum</taxon>
    </lineage>
</organism>
<keyword evidence="1" id="KW-0732">Signal</keyword>
<sequence length="88" mass="9575">MLAPTSRIISHPLVVLYLMSTVLSCSTALPIIDTPSYGWDNRLPTSVRFGDGAVDSWDPVHITPGVASRISGTVPEKRWSDTTESTMD</sequence>